<sequence length="209" mass="24314">MVKRFLNCLVKNRWNHWRKVLAVSCRPIMGLVALMNCFQRSRIKEARLLALGLDNAGKTTLLKCLSGEDITNIVPTQGFVLKSMLRADFKLIFWDISGQRALRPYWRNYFLRIDALIYVVDCVDRRRIIEAGEELMQILEEEKLEKVPLLVFANKQDSVFALPANELAITMGLFTFLNRSWHMQACSAMTREGLHEGMEWLMYQLKIVT</sequence>
<reference evidence="2" key="1">
    <citation type="journal article" date="2024" name="Proc. Natl. Acad. Sci. U.S.A.">
        <title>Extraordinary preservation of gene collinearity over three hundred million years revealed in homosporous lycophytes.</title>
        <authorList>
            <person name="Li C."/>
            <person name="Wickell D."/>
            <person name="Kuo L.Y."/>
            <person name="Chen X."/>
            <person name="Nie B."/>
            <person name="Liao X."/>
            <person name="Peng D."/>
            <person name="Ji J."/>
            <person name="Jenkins J."/>
            <person name="Williams M."/>
            <person name="Shu S."/>
            <person name="Plott C."/>
            <person name="Barry K."/>
            <person name="Rajasekar S."/>
            <person name="Grimwood J."/>
            <person name="Han X."/>
            <person name="Sun S."/>
            <person name="Hou Z."/>
            <person name="He W."/>
            <person name="Dai G."/>
            <person name="Sun C."/>
            <person name="Schmutz J."/>
            <person name="Leebens-Mack J.H."/>
            <person name="Li F.W."/>
            <person name="Wang L."/>
        </authorList>
    </citation>
    <scope>NUCLEOTIDE SEQUENCE [LARGE SCALE GENOMIC DNA]</scope>
    <source>
        <strain evidence="2">cv. PW_Plant_1</strain>
    </source>
</reference>
<accession>A0ACC2AQL1</accession>
<protein>
    <submittedName>
        <fullName evidence="1">Uncharacterized protein</fullName>
    </submittedName>
</protein>
<dbReference type="Proteomes" id="UP001162992">
    <property type="component" value="Chromosome 20"/>
</dbReference>
<dbReference type="EMBL" id="CM055111">
    <property type="protein sequence ID" value="KAJ7519791.1"/>
    <property type="molecule type" value="Genomic_DNA"/>
</dbReference>
<evidence type="ECO:0000313" key="1">
    <source>
        <dbReference type="EMBL" id="KAJ7519791.1"/>
    </source>
</evidence>
<comment type="caution">
    <text evidence="1">The sequence shown here is derived from an EMBL/GenBank/DDBJ whole genome shotgun (WGS) entry which is preliminary data.</text>
</comment>
<gene>
    <name evidence="1" type="ORF">O6H91_20G055500</name>
</gene>
<keyword evidence="2" id="KW-1185">Reference proteome</keyword>
<name>A0ACC2AQL1_DIPCM</name>
<evidence type="ECO:0000313" key="2">
    <source>
        <dbReference type="Proteomes" id="UP001162992"/>
    </source>
</evidence>
<proteinExistence type="predicted"/>
<organism evidence="1 2">
    <name type="scientific">Diphasiastrum complanatum</name>
    <name type="common">Issler's clubmoss</name>
    <name type="synonym">Lycopodium complanatum</name>
    <dbReference type="NCBI Taxonomy" id="34168"/>
    <lineage>
        <taxon>Eukaryota</taxon>
        <taxon>Viridiplantae</taxon>
        <taxon>Streptophyta</taxon>
        <taxon>Embryophyta</taxon>
        <taxon>Tracheophyta</taxon>
        <taxon>Lycopodiopsida</taxon>
        <taxon>Lycopodiales</taxon>
        <taxon>Lycopodiaceae</taxon>
        <taxon>Lycopodioideae</taxon>
        <taxon>Diphasiastrum</taxon>
    </lineage>
</organism>